<gene>
    <name evidence="2" type="ORF">NAG76_08750</name>
</gene>
<dbReference type="SUPFAM" id="SSF55729">
    <property type="entry name" value="Acyl-CoA N-acyltransferases (Nat)"/>
    <property type="match status" value="1"/>
</dbReference>
<sequence>MNNITFEQIHILGHLIKENEIYRQYHYPEMLNRYDSNFIEWMKMPTLTQFQDVEQSLKTFHQANNQQHIKFIFPANEKISEEITKYLTTESYTIGFLELYAIQPSVFTVAKNVAIDVELVTDSNIEHFLKLQYDEDLKYGEGFAKDKQHLLLRQFQDRSKQQIIAYYDGIPSGSAEIIEQAETVEIDNLFVIGELQRNGIGGQIQRFVMDKYEHKTVILLADGEDTAREMYQKQNYEYQGFRFEVLKVEN</sequence>
<keyword evidence="2" id="KW-0808">Transferase</keyword>
<dbReference type="AlphaFoldDB" id="A0A9J6ZJA7"/>
<accession>A0A9J6ZJA7</accession>
<dbReference type="KEGG" id="plig:NAG76_08750"/>
<dbReference type="InterPro" id="IPR016181">
    <property type="entry name" value="Acyl_CoA_acyltransferase"/>
</dbReference>
<dbReference type="EMBL" id="CP097899">
    <property type="protein sequence ID" value="URN96285.1"/>
    <property type="molecule type" value="Genomic_DNA"/>
</dbReference>
<evidence type="ECO:0000313" key="2">
    <source>
        <dbReference type="EMBL" id="URN96285.1"/>
    </source>
</evidence>
<dbReference type="Gene3D" id="3.40.630.30">
    <property type="match status" value="1"/>
</dbReference>
<dbReference type="Proteomes" id="UP001056756">
    <property type="component" value="Chromosome"/>
</dbReference>
<keyword evidence="2" id="KW-0012">Acyltransferase</keyword>
<dbReference type="InterPro" id="IPR040549">
    <property type="entry name" value="DUF5613"/>
</dbReference>
<reference evidence="2" key="1">
    <citation type="submission" date="2022-05" db="EMBL/GenBank/DDBJ databases">
        <title>Novel bacterial taxa in a minimal lignocellulolytic consortium and its capacity to transform plastics disclosed by genome-resolved metagenomics.</title>
        <authorList>
            <person name="Rodriguez C.A.D."/>
            <person name="Diaz-Garcia L."/>
            <person name="Herrera K."/>
            <person name="Tarazona N.A."/>
            <person name="Sproer C."/>
            <person name="Overmann J."/>
            <person name="Jimenez D.J."/>
        </authorList>
    </citation>
    <scope>NUCLEOTIDE SEQUENCE</scope>
    <source>
        <strain evidence="2">MAG5</strain>
    </source>
</reference>
<dbReference type="GO" id="GO:0016747">
    <property type="term" value="F:acyltransferase activity, transferring groups other than amino-acyl groups"/>
    <property type="evidence" value="ECO:0007669"/>
    <property type="project" value="InterPro"/>
</dbReference>
<evidence type="ECO:0000259" key="1">
    <source>
        <dbReference type="PROSITE" id="PS51186"/>
    </source>
</evidence>
<protein>
    <submittedName>
        <fullName evidence="2">GNAT family N-acetyltransferase</fullName>
        <ecNumber evidence="2">2.3.1.-</ecNumber>
    </submittedName>
</protein>
<dbReference type="Pfam" id="PF18467">
    <property type="entry name" value="DUF5613"/>
    <property type="match status" value="1"/>
</dbReference>
<feature type="domain" description="N-acetyltransferase" evidence="1">
    <location>
        <begin position="115"/>
        <end position="250"/>
    </location>
</feature>
<name>A0A9J6ZJA7_9BACL</name>
<dbReference type="EC" id="2.3.1.-" evidence="2"/>
<proteinExistence type="predicted"/>
<evidence type="ECO:0000313" key="3">
    <source>
        <dbReference type="Proteomes" id="UP001056756"/>
    </source>
</evidence>
<organism evidence="2 3">
    <name type="scientific">Candidatus Pristimantibacillus lignocellulolyticus</name>
    <dbReference type="NCBI Taxonomy" id="2994561"/>
    <lineage>
        <taxon>Bacteria</taxon>
        <taxon>Bacillati</taxon>
        <taxon>Bacillota</taxon>
        <taxon>Bacilli</taxon>
        <taxon>Bacillales</taxon>
        <taxon>Paenibacillaceae</taxon>
        <taxon>Candidatus Pristimantibacillus</taxon>
    </lineage>
</organism>
<dbReference type="InterPro" id="IPR000182">
    <property type="entry name" value="GNAT_dom"/>
</dbReference>
<dbReference type="Pfam" id="PF13673">
    <property type="entry name" value="Acetyltransf_10"/>
    <property type="match status" value="1"/>
</dbReference>
<dbReference type="PROSITE" id="PS51186">
    <property type="entry name" value="GNAT"/>
    <property type="match status" value="1"/>
</dbReference>